<proteinExistence type="inferred from homology"/>
<evidence type="ECO:0000256" key="3">
    <source>
        <dbReference type="ARBA" id="ARBA00023082"/>
    </source>
</evidence>
<name>A0A923EC44_CLOTT</name>
<dbReference type="InterPro" id="IPR036388">
    <property type="entry name" value="WH-like_DNA-bd_sf"/>
</dbReference>
<dbReference type="GO" id="GO:0006352">
    <property type="term" value="P:DNA-templated transcription initiation"/>
    <property type="evidence" value="ECO:0007669"/>
    <property type="project" value="InterPro"/>
</dbReference>
<evidence type="ECO:0000256" key="1">
    <source>
        <dbReference type="ARBA" id="ARBA00010641"/>
    </source>
</evidence>
<dbReference type="SUPFAM" id="SSF88659">
    <property type="entry name" value="Sigma3 and sigma4 domains of RNA polymerase sigma factors"/>
    <property type="match status" value="1"/>
</dbReference>
<dbReference type="RefSeq" id="WP_035150218.1">
    <property type="nucleotide sequence ID" value="NZ_JAAZWO010000021.1"/>
</dbReference>
<evidence type="ECO:0000256" key="5">
    <source>
        <dbReference type="ARBA" id="ARBA00023163"/>
    </source>
</evidence>
<keyword evidence="6" id="KW-0175">Coiled coil</keyword>
<dbReference type="NCBIfam" id="TIGR02937">
    <property type="entry name" value="sigma70-ECF"/>
    <property type="match status" value="1"/>
</dbReference>
<keyword evidence="3" id="KW-0731">Sigma factor</keyword>
<sequence length="179" mass="21076">MNDEELIIRVREGDNLAFEALVGKYRNSAVLFAYGYLSDFHIAEEVVQDAFVKLYLSIDKYDSKKASLKTYLFTIVKRLCIDSIRKKRVDIVPLEDNINLSNENIPEEIIICKEEYEILLKNIEKLNDNYKKAIILRDYDNMSYEEIAHIMDKSLSSVKSYIHRGRKKLFNFFRKECGK</sequence>
<feature type="coiled-coil region" evidence="6">
    <location>
        <begin position="109"/>
        <end position="136"/>
    </location>
</feature>
<dbReference type="EMBL" id="JAAZWO010000021">
    <property type="protein sequence ID" value="MBC2399051.1"/>
    <property type="molecule type" value="Genomic_DNA"/>
</dbReference>
<feature type="domain" description="RNA polymerase sigma factor 70 region 4 type 2" evidence="8">
    <location>
        <begin position="118"/>
        <end position="169"/>
    </location>
</feature>
<keyword evidence="10" id="KW-1185">Reference proteome</keyword>
<evidence type="ECO:0000256" key="4">
    <source>
        <dbReference type="ARBA" id="ARBA00023125"/>
    </source>
</evidence>
<evidence type="ECO:0000313" key="10">
    <source>
        <dbReference type="Proteomes" id="UP000563151"/>
    </source>
</evidence>
<dbReference type="InterPro" id="IPR013325">
    <property type="entry name" value="RNA_pol_sigma_r2"/>
</dbReference>
<dbReference type="InterPro" id="IPR013324">
    <property type="entry name" value="RNA_pol_sigma_r3/r4-like"/>
</dbReference>
<feature type="domain" description="RNA polymerase sigma-70 region 2" evidence="7">
    <location>
        <begin position="21"/>
        <end position="88"/>
    </location>
</feature>
<gene>
    <name evidence="9" type="ORF">HGG79_14895</name>
</gene>
<dbReference type="Gene3D" id="1.10.10.10">
    <property type="entry name" value="Winged helix-like DNA-binding domain superfamily/Winged helix DNA-binding domain"/>
    <property type="match status" value="1"/>
</dbReference>
<evidence type="ECO:0000256" key="2">
    <source>
        <dbReference type="ARBA" id="ARBA00023015"/>
    </source>
</evidence>
<dbReference type="AlphaFoldDB" id="A0A923EC44"/>
<evidence type="ECO:0000259" key="7">
    <source>
        <dbReference type="Pfam" id="PF04542"/>
    </source>
</evidence>
<dbReference type="InterPro" id="IPR014284">
    <property type="entry name" value="RNA_pol_sigma-70_dom"/>
</dbReference>
<dbReference type="PANTHER" id="PTHR43133:SF8">
    <property type="entry name" value="RNA POLYMERASE SIGMA FACTOR HI_1459-RELATED"/>
    <property type="match status" value="1"/>
</dbReference>
<dbReference type="GO" id="GO:0016987">
    <property type="term" value="F:sigma factor activity"/>
    <property type="evidence" value="ECO:0007669"/>
    <property type="project" value="UniProtKB-KW"/>
</dbReference>
<reference evidence="9 10" key="1">
    <citation type="submission" date="2020-04" db="EMBL/GenBank/DDBJ databases">
        <title>Genomic insights into acetone-butanol-ethanol (ABE) fermentation by sequencing solventogenic clostridia strains.</title>
        <authorList>
            <person name="Brown S."/>
        </authorList>
    </citation>
    <scope>NUCLEOTIDE SEQUENCE [LARGE SCALE GENOMIC DNA]</scope>
    <source>
        <strain evidence="9 10">DJ011</strain>
    </source>
</reference>
<organism evidence="9 10">
    <name type="scientific">Clostridium tetanomorphum</name>
    <dbReference type="NCBI Taxonomy" id="1553"/>
    <lineage>
        <taxon>Bacteria</taxon>
        <taxon>Bacillati</taxon>
        <taxon>Bacillota</taxon>
        <taxon>Clostridia</taxon>
        <taxon>Eubacteriales</taxon>
        <taxon>Clostridiaceae</taxon>
        <taxon>Clostridium</taxon>
    </lineage>
</organism>
<dbReference type="SUPFAM" id="SSF88946">
    <property type="entry name" value="Sigma2 domain of RNA polymerase sigma factors"/>
    <property type="match status" value="1"/>
</dbReference>
<evidence type="ECO:0000313" key="9">
    <source>
        <dbReference type="EMBL" id="MBC2399051.1"/>
    </source>
</evidence>
<evidence type="ECO:0000256" key="6">
    <source>
        <dbReference type="SAM" id="Coils"/>
    </source>
</evidence>
<dbReference type="InterPro" id="IPR039425">
    <property type="entry name" value="RNA_pol_sigma-70-like"/>
</dbReference>
<dbReference type="InterPro" id="IPR013249">
    <property type="entry name" value="RNA_pol_sigma70_r4_t2"/>
</dbReference>
<protein>
    <submittedName>
        <fullName evidence="9">RNA polymerase sigma factor</fullName>
    </submittedName>
</protein>
<keyword evidence="5" id="KW-0804">Transcription</keyword>
<dbReference type="CDD" id="cd06171">
    <property type="entry name" value="Sigma70_r4"/>
    <property type="match status" value="1"/>
</dbReference>
<comment type="caution">
    <text evidence="9">The sequence shown here is derived from an EMBL/GenBank/DDBJ whole genome shotgun (WGS) entry which is preliminary data.</text>
</comment>
<dbReference type="Pfam" id="PF08281">
    <property type="entry name" value="Sigma70_r4_2"/>
    <property type="match status" value="1"/>
</dbReference>
<dbReference type="InterPro" id="IPR007627">
    <property type="entry name" value="RNA_pol_sigma70_r2"/>
</dbReference>
<accession>A0A923EC44</accession>
<dbReference type="PANTHER" id="PTHR43133">
    <property type="entry name" value="RNA POLYMERASE ECF-TYPE SIGMA FACTO"/>
    <property type="match status" value="1"/>
</dbReference>
<dbReference type="Gene3D" id="1.10.1740.10">
    <property type="match status" value="1"/>
</dbReference>
<comment type="similarity">
    <text evidence="1">Belongs to the sigma-70 factor family. ECF subfamily.</text>
</comment>
<dbReference type="Pfam" id="PF04542">
    <property type="entry name" value="Sigma70_r2"/>
    <property type="match status" value="1"/>
</dbReference>
<dbReference type="GO" id="GO:0003677">
    <property type="term" value="F:DNA binding"/>
    <property type="evidence" value="ECO:0007669"/>
    <property type="project" value="UniProtKB-KW"/>
</dbReference>
<keyword evidence="4" id="KW-0238">DNA-binding</keyword>
<keyword evidence="2" id="KW-0805">Transcription regulation</keyword>
<dbReference type="Proteomes" id="UP000563151">
    <property type="component" value="Unassembled WGS sequence"/>
</dbReference>
<evidence type="ECO:0000259" key="8">
    <source>
        <dbReference type="Pfam" id="PF08281"/>
    </source>
</evidence>